<gene>
    <name evidence="1" type="ORF">BP63_01</name>
</gene>
<sequence>MVNIRQKGQNFERKMAKKFNSSFGLTVERNLQQSINGGDDLLGVPFFSVELKKHNTKSIGTWWRQCAASAKAQNKMPVLIYELPRKQPTVVMNKADVIDCFPSGTTFNEASNRLFVGLVELTWEQFCRVYNYYVAPGTQYHVN</sequence>
<dbReference type="InterPro" id="IPR056931">
    <property type="entry name" value="D14-like"/>
</dbReference>
<dbReference type="Proteomes" id="UP000203504">
    <property type="component" value="Segment"/>
</dbReference>
<dbReference type="KEGG" id="vg:29124455"/>
<dbReference type="GeneID" id="29124455"/>
<dbReference type="OrthoDB" id="10557at10239"/>
<keyword evidence="2" id="KW-1185">Reference proteome</keyword>
<name>A0A140XG32_9CAUD</name>
<dbReference type="Pfam" id="PF24608">
    <property type="entry name" value="PDDEXK_15"/>
    <property type="match status" value="1"/>
</dbReference>
<dbReference type="EMBL" id="KM366099">
    <property type="protein sequence ID" value="AIT13822.1"/>
    <property type="molecule type" value="Genomic_DNA"/>
</dbReference>
<protein>
    <submittedName>
        <fullName evidence="1">Uncharacterized protein</fullName>
    </submittedName>
</protein>
<accession>A0A140XG32</accession>
<reference evidence="2" key="1">
    <citation type="submission" date="2014-08" db="EMBL/GenBank/DDBJ databases">
        <authorList>
            <person name="Mandeville R."/>
        </authorList>
    </citation>
    <scope>NUCLEOTIDE SEQUENCE [LARGE SCALE GENOMIC DNA]</scope>
</reference>
<proteinExistence type="predicted"/>
<evidence type="ECO:0000313" key="1">
    <source>
        <dbReference type="EMBL" id="AIT13822.1"/>
    </source>
</evidence>
<dbReference type="RefSeq" id="YP_009302920.1">
    <property type="nucleotide sequence ID" value="NC_031250.1"/>
</dbReference>
<organism evidence="1 2">
    <name type="scientific">Salmonella phage BP63</name>
    <dbReference type="NCBI Taxonomy" id="1543205"/>
    <lineage>
        <taxon>Viruses</taxon>
        <taxon>Duplodnaviria</taxon>
        <taxon>Heunggongvirae</taxon>
        <taxon>Uroviricota</taxon>
        <taxon>Caudoviricetes</taxon>
        <taxon>Rosemountvirus</taxon>
        <taxon>Rosemountvirus BP63</taxon>
    </lineage>
</organism>
<evidence type="ECO:0000313" key="2">
    <source>
        <dbReference type="Proteomes" id="UP000203504"/>
    </source>
</evidence>